<feature type="compositionally biased region" description="Low complexity" evidence="3">
    <location>
        <begin position="299"/>
        <end position="309"/>
    </location>
</feature>
<organism evidence="5 6">
    <name type="scientific">Aureococcus anophagefferens</name>
    <name type="common">Harmful bloom alga</name>
    <dbReference type="NCBI Taxonomy" id="44056"/>
    <lineage>
        <taxon>Eukaryota</taxon>
        <taxon>Sar</taxon>
        <taxon>Stramenopiles</taxon>
        <taxon>Ochrophyta</taxon>
        <taxon>Pelagophyceae</taxon>
        <taxon>Pelagomonadales</taxon>
        <taxon>Pelagomonadaceae</taxon>
        <taxon>Aureococcus</taxon>
    </lineage>
</organism>
<evidence type="ECO:0000256" key="2">
    <source>
        <dbReference type="ARBA" id="ARBA00022448"/>
    </source>
</evidence>
<comment type="caution">
    <text evidence="5">The sequence shown here is derived from an EMBL/GenBank/DDBJ whole genome shotgun (WGS) entry which is preliminary data.</text>
</comment>
<keyword evidence="2" id="KW-0813">Transport</keyword>
<evidence type="ECO:0000256" key="3">
    <source>
        <dbReference type="SAM" id="MobiDB-lite"/>
    </source>
</evidence>
<gene>
    <name evidence="5" type="ORF">SO694_00060170</name>
</gene>
<sequence length="309" mass="32728">MAAASSTAADAAAKVEALWAPASATTSSLRLALSNVEVALTLLRERGRYFVAAEECAGLLRAAPPEDDNGRDAYTTALTRCVERAFALRSARVPSRAPRGELRRVDAVLAAALDGVRAALAARADRFGDAALLRDGKSNADLDAADAPPPAPPRSAPPADDACDPRHRDAAAYLDAWRGAAAAADDGGPGGDDLDADASSKRLKKRFAHFNGHFETLATATAKWACDDAALRDELKADLKRLVADPWEAFYARNAHRPFSSKHQDKYTRWAPSLVDAALDRCFDPGRATAPRRPSTHWAGAAAQAALPP</sequence>
<evidence type="ECO:0000313" key="5">
    <source>
        <dbReference type="EMBL" id="KAK7236186.1"/>
    </source>
</evidence>
<name>A0ABR1FR35_AURAN</name>
<reference evidence="5 6" key="1">
    <citation type="submission" date="2024-03" db="EMBL/GenBank/DDBJ databases">
        <title>Aureococcus anophagefferens CCMP1851 and Kratosvirus quantuckense: Draft genome of a second virus-susceptible host strain in the model system.</title>
        <authorList>
            <person name="Chase E."/>
            <person name="Truchon A.R."/>
            <person name="Schepens W."/>
            <person name="Wilhelm S.W."/>
        </authorList>
    </citation>
    <scope>NUCLEOTIDE SEQUENCE [LARGE SCALE GENOMIC DNA]</scope>
    <source>
        <strain evidence="5 6">CCMP1851</strain>
    </source>
</reference>
<feature type="region of interest" description="Disordered" evidence="3">
    <location>
        <begin position="286"/>
        <end position="309"/>
    </location>
</feature>
<evidence type="ECO:0000256" key="1">
    <source>
        <dbReference type="ARBA" id="ARBA00006756"/>
    </source>
</evidence>
<feature type="region of interest" description="Disordered" evidence="3">
    <location>
        <begin position="140"/>
        <end position="165"/>
    </location>
</feature>
<protein>
    <recommendedName>
        <fullName evidence="4">Exocyst complex subunit Exo70 C-terminal domain-containing protein</fullName>
    </recommendedName>
</protein>
<evidence type="ECO:0000313" key="6">
    <source>
        <dbReference type="Proteomes" id="UP001363151"/>
    </source>
</evidence>
<evidence type="ECO:0000259" key="4">
    <source>
        <dbReference type="Pfam" id="PF03081"/>
    </source>
</evidence>
<dbReference type="Gene3D" id="1.20.1280.170">
    <property type="entry name" value="Exocyst complex component Exo70"/>
    <property type="match status" value="1"/>
</dbReference>
<dbReference type="InterPro" id="IPR046364">
    <property type="entry name" value="Exo70_C"/>
</dbReference>
<dbReference type="SUPFAM" id="SSF74788">
    <property type="entry name" value="Cullin repeat-like"/>
    <property type="match status" value="1"/>
</dbReference>
<dbReference type="EMBL" id="JBBJCI010000286">
    <property type="protein sequence ID" value="KAK7236186.1"/>
    <property type="molecule type" value="Genomic_DNA"/>
</dbReference>
<dbReference type="Pfam" id="PF03081">
    <property type="entry name" value="Exo70_C"/>
    <property type="match status" value="1"/>
</dbReference>
<feature type="domain" description="Exocyst complex subunit Exo70 C-terminal" evidence="4">
    <location>
        <begin position="167"/>
        <end position="280"/>
    </location>
</feature>
<dbReference type="InterPro" id="IPR016159">
    <property type="entry name" value="Cullin_repeat-like_dom_sf"/>
</dbReference>
<comment type="similarity">
    <text evidence="1">Belongs to the EXO70 family.</text>
</comment>
<feature type="compositionally biased region" description="Pro residues" evidence="3">
    <location>
        <begin position="147"/>
        <end position="156"/>
    </location>
</feature>
<accession>A0ABR1FR35</accession>
<dbReference type="Proteomes" id="UP001363151">
    <property type="component" value="Unassembled WGS sequence"/>
</dbReference>
<keyword evidence="6" id="KW-1185">Reference proteome</keyword>
<proteinExistence type="inferred from homology"/>